<dbReference type="AlphaFoldDB" id="A0A0N4U4A8"/>
<evidence type="ECO:0000313" key="4">
    <source>
        <dbReference type="Proteomes" id="UP000274756"/>
    </source>
</evidence>
<dbReference type="OrthoDB" id="63267at2759"/>
<dbReference type="Proteomes" id="UP000038040">
    <property type="component" value="Unplaced"/>
</dbReference>
<dbReference type="Proteomes" id="UP000274756">
    <property type="component" value="Unassembled WGS sequence"/>
</dbReference>
<dbReference type="EMBL" id="UYYG01001154">
    <property type="protein sequence ID" value="VDN55994.1"/>
    <property type="molecule type" value="Genomic_DNA"/>
</dbReference>
<evidence type="ECO:0000313" key="3">
    <source>
        <dbReference type="Proteomes" id="UP000038040"/>
    </source>
</evidence>
<keyword evidence="4" id="KW-1185">Reference proteome</keyword>
<accession>A0A0N4U4A8</accession>
<evidence type="ECO:0000256" key="1">
    <source>
        <dbReference type="SAM" id="MobiDB-lite"/>
    </source>
</evidence>
<reference evidence="2 4" key="2">
    <citation type="submission" date="2018-11" db="EMBL/GenBank/DDBJ databases">
        <authorList>
            <consortium name="Pathogen Informatics"/>
        </authorList>
    </citation>
    <scope>NUCLEOTIDE SEQUENCE [LARGE SCALE GENOMIC DNA]</scope>
</reference>
<evidence type="ECO:0000313" key="5">
    <source>
        <dbReference type="WBParaSite" id="DME_0000160701-mRNA-1"/>
    </source>
</evidence>
<protein>
    <submittedName>
        <fullName evidence="5">Vps4_C domain-containing protein</fullName>
    </submittedName>
</protein>
<organism evidence="3 5">
    <name type="scientific">Dracunculus medinensis</name>
    <name type="common">Guinea worm</name>
    <dbReference type="NCBI Taxonomy" id="318479"/>
    <lineage>
        <taxon>Eukaryota</taxon>
        <taxon>Metazoa</taxon>
        <taxon>Ecdysozoa</taxon>
        <taxon>Nematoda</taxon>
        <taxon>Chromadorea</taxon>
        <taxon>Rhabditida</taxon>
        <taxon>Spirurina</taxon>
        <taxon>Dracunculoidea</taxon>
        <taxon>Dracunculidae</taxon>
        <taxon>Dracunculus</taxon>
    </lineage>
</organism>
<feature type="region of interest" description="Disordered" evidence="1">
    <location>
        <begin position="1"/>
        <end position="20"/>
    </location>
</feature>
<gene>
    <name evidence="2" type="ORF">DME_LOCUS5967</name>
</gene>
<reference evidence="5" key="1">
    <citation type="submission" date="2017-02" db="UniProtKB">
        <authorList>
            <consortium name="WormBaseParasite"/>
        </authorList>
    </citation>
    <scope>IDENTIFICATION</scope>
</reference>
<proteinExistence type="predicted"/>
<dbReference type="WBParaSite" id="DME_0000160701-mRNA-1">
    <property type="protein sequence ID" value="DME_0000160701-mRNA-1"/>
    <property type="gene ID" value="DME_0000160701"/>
</dbReference>
<evidence type="ECO:0000313" key="2">
    <source>
        <dbReference type="EMBL" id="VDN55994.1"/>
    </source>
</evidence>
<name>A0A0N4U4A8_DRAME</name>
<sequence>MEFTDAPVVLTPPPSRAGPLDTVSEYEEIESNFIHFYRSASISSALRDINSDEGMEHFTEVDVQDADMREA</sequence>